<name>A0A975D4C1_9SPHN</name>
<keyword evidence="1" id="KW-1133">Transmembrane helix</keyword>
<dbReference type="RefSeq" id="WP_208633248.1">
    <property type="nucleotide sequence ID" value="NZ_CP059319.1"/>
</dbReference>
<protein>
    <submittedName>
        <fullName evidence="2">Uncharacterized protein</fullName>
    </submittedName>
</protein>
<dbReference type="AlphaFoldDB" id="A0A975D4C1"/>
<evidence type="ECO:0000256" key="1">
    <source>
        <dbReference type="SAM" id="Phobius"/>
    </source>
</evidence>
<feature type="transmembrane region" description="Helical" evidence="1">
    <location>
        <begin position="6"/>
        <end position="24"/>
    </location>
</feature>
<keyword evidence="1" id="KW-0812">Transmembrane</keyword>
<evidence type="ECO:0000313" key="3">
    <source>
        <dbReference type="Proteomes" id="UP000664914"/>
    </source>
</evidence>
<reference evidence="2" key="2">
    <citation type="submission" date="2021-04" db="EMBL/GenBank/DDBJ databases">
        <title>Isolation and genomic analysis of the ibuprofen-degrading bacterium Sphingomonas strain MPO218.</title>
        <authorList>
            <person name="Aulestia M."/>
            <person name="Flores A."/>
            <person name="Mangas E.L."/>
            <person name="Perez-Pulido A.J."/>
            <person name="Santero E."/>
            <person name="Camacho E.M."/>
        </authorList>
    </citation>
    <scope>NUCLEOTIDE SEQUENCE</scope>
    <source>
        <strain evidence="2">MPO218</strain>
    </source>
</reference>
<reference evidence="2" key="1">
    <citation type="submission" date="2020-07" db="EMBL/GenBank/DDBJ databases">
        <authorList>
            <person name="Camacho E."/>
        </authorList>
    </citation>
    <scope>NUCLEOTIDE SEQUENCE</scope>
    <source>
        <strain evidence="2">MPO218</strain>
    </source>
</reference>
<organism evidence="2 3">
    <name type="scientific">Rhizorhabdus wittichii</name>
    <dbReference type="NCBI Taxonomy" id="160791"/>
    <lineage>
        <taxon>Bacteria</taxon>
        <taxon>Pseudomonadati</taxon>
        <taxon>Pseudomonadota</taxon>
        <taxon>Alphaproteobacteria</taxon>
        <taxon>Sphingomonadales</taxon>
        <taxon>Sphingomonadaceae</taxon>
        <taxon>Rhizorhabdus</taxon>
    </lineage>
</organism>
<gene>
    <name evidence="2" type="ORF">HRJ34_02640</name>
</gene>
<keyword evidence="1" id="KW-0472">Membrane</keyword>
<sequence length="102" mass="10717">MTQGKSFIIALVTLIIGFGAVFTLRPVIRPASAPAVVASPASAVSVSIEPRGKSYFAAHLEEARGIVAGCRDGSVRGDECANAEQAVVEAEGRDRFKKFMGH</sequence>
<accession>A0A975D4C1</accession>
<dbReference type="Proteomes" id="UP000664914">
    <property type="component" value="Chromosome"/>
</dbReference>
<evidence type="ECO:0000313" key="2">
    <source>
        <dbReference type="EMBL" id="QTH22444.1"/>
    </source>
</evidence>
<proteinExistence type="predicted"/>
<dbReference type="EMBL" id="CP059319">
    <property type="protein sequence ID" value="QTH22444.1"/>
    <property type="molecule type" value="Genomic_DNA"/>
</dbReference>